<feature type="transmembrane region" description="Helical" evidence="2">
    <location>
        <begin position="67"/>
        <end position="87"/>
    </location>
</feature>
<evidence type="ECO:0008006" key="5">
    <source>
        <dbReference type="Google" id="ProtNLM"/>
    </source>
</evidence>
<dbReference type="AlphaFoldDB" id="A0A429ZPZ8"/>
<evidence type="ECO:0000256" key="1">
    <source>
        <dbReference type="ARBA" id="ARBA00004127"/>
    </source>
</evidence>
<dbReference type="SUPFAM" id="SSF103481">
    <property type="entry name" value="Multidrug resistance efflux transporter EmrE"/>
    <property type="match status" value="1"/>
</dbReference>
<dbReference type="RefSeq" id="WP_126779499.1">
    <property type="nucleotide sequence ID" value="NZ_NGJU01000009.1"/>
</dbReference>
<name>A0A429ZPZ8_9ENTE</name>
<accession>A0A429ZPZ8</accession>
<comment type="caution">
    <text evidence="3">The sequence shown here is derived from an EMBL/GenBank/DDBJ whole genome shotgun (WGS) entry which is preliminary data.</text>
</comment>
<dbReference type="OrthoDB" id="2199758at2"/>
<feature type="transmembrane region" description="Helical" evidence="2">
    <location>
        <begin position="6"/>
        <end position="27"/>
    </location>
</feature>
<feature type="transmembrane region" description="Helical" evidence="2">
    <location>
        <begin position="39"/>
        <end position="61"/>
    </location>
</feature>
<dbReference type="EMBL" id="NGJU01000009">
    <property type="protein sequence ID" value="RST95709.1"/>
    <property type="molecule type" value="Genomic_DNA"/>
</dbReference>
<gene>
    <name evidence="3" type="ORF">CBF35_06990</name>
</gene>
<keyword evidence="4" id="KW-1185">Reference proteome</keyword>
<keyword evidence="2" id="KW-0472">Membrane</keyword>
<evidence type="ECO:0000313" key="4">
    <source>
        <dbReference type="Proteomes" id="UP000287239"/>
    </source>
</evidence>
<dbReference type="GeneID" id="98568111"/>
<feature type="transmembrane region" description="Helical" evidence="2">
    <location>
        <begin position="94"/>
        <end position="111"/>
    </location>
</feature>
<organism evidence="3 4">
    <name type="scientific">Vagococcus salmoninarum</name>
    <dbReference type="NCBI Taxonomy" id="2739"/>
    <lineage>
        <taxon>Bacteria</taxon>
        <taxon>Bacillati</taxon>
        <taxon>Bacillota</taxon>
        <taxon>Bacilli</taxon>
        <taxon>Lactobacillales</taxon>
        <taxon>Enterococcaceae</taxon>
        <taxon>Vagococcus</taxon>
    </lineage>
</organism>
<keyword evidence="2" id="KW-1133">Transmembrane helix</keyword>
<protein>
    <recommendedName>
        <fullName evidence="5">EamA domain-containing protein</fullName>
    </recommendedName>
</protein>
<comment type="subcellular location">
    <subcellularLocation>
        <location evidence="1">Endomembrane system</location>
        <topology evidence="1">Multi-pass membrane protein</topology>
    </subcellularLocation>
</comment>
<reference evidence="3 4" key="1">
    <citation type="submission" date="2017-05" db="EMBL/GenBank/DDBJ databases">
        <title>Vagococcus spp. assemblies.</title>
        <authorList>
            <person name="Gulvik C.A."/>
        </authorList>
    </citation>
    <scope>NUCLEOTIDE SEQUENCE [LARGE SCALE GENOMIC DNA]</scope>
    <source>
        <strain evidence="3 4">NCFB 2777</strain>
    </source>
</reference>
<dbReference type="Proteomes" id="UP000287239">
    <property type="component" value="Unassembled WGS sequence"/>
</dbReference>
<sequence>MISFIIYVILSSMGIILFKLGASDASISLTKGIFNFHMSYISMIGLLCYLLSFILWMYIIANKNVSYIVPLGLGLTNVMILVGSYFILGESISLMNIVGAGVILVGVMIISM</sequence>
<evidence type="ECO:0000313" key="3">
    <source>
        <dbReference type="EMBL" id="RST95709.1"/>
    </source>
</evidence>
<dbReference type="InterPro" id="IPR037185">
    <property type="entry name" value="EmrE-like"/>
</dbReference>
<keyword evidence="2" id="KW-0812">Transmembrane</keyword>
<proteinExistence type="predicted"/>
<evidence type="ECO:0000256" key="2">
    <source>
        <dbReference type="SAM" id="Phobius"/>
    </source>
</evidence>
<dbReference type="Gene3D" id="1.10.3730.20">
    <property type="match status" value="1"/>
</dbReference>